<keyword evidence="9" id="KW-1185">Reference proteome</keyword>
<proteinExistence type="inferred from homology"/>
<dbReference type="InterPro" id="IPR036388">
    <property type="entry name" value="WH-like_DNA-bd_sf"/>
</dbReference>
<evidence type="ECO:0000256" key="1">
    <source>
        <dbReference type="ARBA" id="ARBA00010641"/>
    </source>
</evidence>
<protein>
    <submittedName>
        <fullName evidence="8">RNA polymerase subunit sigma-24</fullName>
    </submittedName>
</protein>
<evidence type="ECO:0000259" key="7">
    <source>
        <dbReference type="Pfam" id="PF08281"/>
    </source>
</evidence>
<evidence type="ECO:0000256" key="2">
    <source>
        <dbReference type="ARBA" id="ARBA00023015"/>
    </source>
</evidence>
<dbReference type="GO" id="GO:0016987">
    <property type="term" value="F:sigma factor activity"/>
    <property type="evidence" value="ECO:0007669"/>
    <property type="project" value="UniProtKB-KW"/>
</dbReference>
<dbReference type="InterPro" id="IPR014284">
    <property type="entry name" value="RNA_pol_sigma-70_dom"/>
</dbReference>
<dbReference type="Gene3D" id="1.10.1740.10">
    <property type="match status" value="1"/>
</dbReference>
<dbReference type="Pfam" id="PF08281">
    <property type="entry name" value="Sigma70_r4_2"/>
    <property type="match status" value="1"/>
</dbReference>
<dbReference type="InterPro" id="IPR007627">
    <property type="entry name" value="RNA_pol_sigma70_r2"/>
</dbReference>
<gene>
    <name evidence="8" type="ORF">CDQ92_03595</name>
</gene>
<organism evidence="8 9">
    <name type="scientific">Sphingopyxis bauzanensis</name>
    <dbReference type="NCBI Taxonomy" id="651663"/>
    <lineage>
        <taxon>Bacteria</taxon>
        <taxon>Pseudomonadati</taxon>
        <taxon>Pseudomonadota</taxon>
        <taxon>Alphaproteobacteria</taxon>
        <taxon>Sphingomonadales</taxon>
        <taxon>Sphingomonadaceae</taxon>
        <taxon>Sphingopyxis</taxon>
    </lineage>
</organism>
<dbReference type="SUPFAM" id="SSF88659">
    <property type="entry name" value="Sigma3 and sigma4 domains of RNA polymerase sigma factors"/>
    <property type="match status" value="1"/>
</dbReference>
<comment type="caution">
    <text evidence="8">The sequence shown here is derived from an EMBL/GenBank/DDBJ whole genome shotgun (WGS) entry which is preliminary data.</text>
</comment>
<dbReference type="InterPro" id="IPR039425">
    <property type="entry name" value="RNA_pol_sigma-70-like"/>
</dbReference>
<sequence length="195" mass="21605">MDMDFDDEQNRAHALSSSDPVPPSDWTGFGQAASMEAIYNAHQPALARYLRRRAPKQDLGDLVQECFRRLAMAKGGKLALIEKPGAYLVSTARNLLTDHARADNARQTSLHHSFEDEDIAGPDPHAALEARDTMRRVGEAIEKLKPQTGSIFVMHRFDGLSYEEIAIAKGISVKGVEWHIAQAMIAIRKARADSK</sequence>
<evidence type="ECO:0000313" key="8">
    <source>
        <dbReference type="EMBL" id="OWQ99256.1"/>
    </source>
</evidence>
<comment type="similarity">
    <text evidence="1">Belongs to the sigma-70 factor family. ECF subfamily.</text>
</comment>
<evidence type="ECO:0000256" key="4">
    <source>
        <dbReference type="ARBA" id="ARBA00023163"/>
    </source>
</evidence>
<accession>A0A246K199</accession>
<dbReference type="EMBL" id="NISK01000001">
    <property type="protein sequence ID" value="OWQ99256.1"/>
    <property type="molecule type" value="Genomic_DNA"/>
</dbReference>
<dbReference type="InterPro" id="IPR013249">
    <property type="entry name" value="RNA_pol_sigma70_r4_t2"/>
</dbReference>
<dbReference type="GO" id="GO:0006352">
    <property type="term" value="P:DNA-templated transcription initiation"/>
    <property type="evidence" value="ECO:0007669"/>
    <property type="project" value="InterPro"/>
</dbReference>
<dbReference type="InterPro" id="IPR013325">
    <property type="entry name" value="RNA_pol_sigma_r2"/>
</dbReference>
<evidence type="ECO:0000256" key="3">
    <source>
        <dbReference type="ARBA" id="ARBA00023082"/>
    </source>
</evidence>
<feature type="domain" description="RNA polymerase sigma factor 70 region 4 type 2" evidence="7">
    <location>
        <begin position="135"/>
        <end position="184"/>
    </location>
</feature>
<dbReference type="GO" id="GO:0003677">
    <property type="term" value="F:DNA binding"/>
    <property type="evidence" value="ECO:0007669"/>
    <property type="project" value="InterPro"/>
</dbReference>
<dbReference type="PANTHER" id="PTHR43133">
    <property type="entry name" value="RNA POLYMERASE ECF-TYPE SIGMA FACTO"/>
    <property type="match status" value="1"/>
</dbReference>
<dbReference type="Pfam" id="PF04542">
    <property type="entry name" value="Sigma70_r2"/>
    <property type="match status" value="1"/>
</dbReference>
<keyword evidence="4" id="KW-0804">Transcription</keyword>
<name>A0A246K199_9SPHN</name>
<evidence type="ECO:0000256" key="5">
    <source>
        <dbReference type="SAM" id="MobiDB-lite"/>
    </source>
</evidence>
<dbReference type="SUPFAM" id="SSF88946">
    <property type="entry name" value="Sigma2 domain of RNA polymerase sigma factors"/>
    <property type="match status" value="1"/>
</dbReference>
<evidence type="ECO:0000259" key="6">
    <source>
        <dbReference type="Pfam" id="PF04542"/>
    </source>
</evidence>
<dbReference type="NCBIfam" id="TIGR02937">
    <property type="entry name" value="sigma70-ECF"/>
    <property type="match status" value="1"/>
</dbReference>
<feature type="domain" description="RNA polymerase sigma-70 region 2" evidence="6">
    <location>
        <begin position="38"/>
        <end position="103"/>
    </location>
</feature>
<keyword evidence="2" id="KW-0805">Transcription regulation</keyword>
<dbReference type="PANTHER" id="PTHR43133:SF63">
    <property type="entry name" value="RNA POLYMERASE SIGMA FACTOR FECI-RELATED"/>
    <property type="match status" value="1"/>
</dbReference>
<dbReference type="Proteomes" id="UP000197361">
    <property type="component" value="Unassembled WGS sequence"/>
</dbReference>
<dbReference type="Gene3D" id="1.10.10.10">
    <property type="entry name" value="Winged helix-like DNA-binding domain superfamily/Winged helix DNA-binding domain"/>
    <property type="match status" value="1"/>
</dbReference>
<reference evidence="8 9" key="1">
    <citation type="journal article" date="2010" name="Int. J. Syst. Evol. Microbiol.">
        <title>Sphingopyxis bauzanensis sp. nov., a psychrophilic bacterium isolated from soil.</title>
        <authorList>
            <person name="Zhang D.C."/>
            <person name="Liu H.C."/>
            <person name="Xin Y.H."/>
            <person name="Zhou Y.G."/>
            <person name="Schinner F."/>
            <person name="Margesin R."/>
        </authorList>
    </citation>
    <scope>NUCLEOTIDE SEQUENCE [LARGE SCALE GENOMIC DNA]</scope>
    <source>
        <strain evidence="8 9">DSM 22271</strain>
    </source>
</reference>
<keyword evidence="3" id="KW-0731">Sigma factor</keyword>
<evidence type="ECO:0000313" key="9">
    <source>
        <dbReference type="Proteomes" id="UP000197361"/>
    </source>
</evidence>
<dbReference type="InterPro" id="IPR013324">
    <property type="entry name" value="RNA_pol_sigma_r3/r4-like"/>
</dbReference>
<dbReference type="AlphaFoldDB" id="A0A246K199"/>
<feature type="region of interest" description="Disordered" evidence="5">
    <location>
        <begin position="1"/>
        <end position="27"/>
    </location>
</feature>